<evidence type="ECO:0000256" key="4">
    <source>
        <dbReference type="ARBA" id="ARBA00023136"/>
    </source>
</evidence>
<comment type="subcellular location">
    <subcellularLocation>
        <location evidence="1">Membrane</location>
        <topology evidence="1">Multi-pass membrane protein</topology>
    </subcellularLocation>
</comment>
<feature type="transmembrane region" description="Helical" evidence="5">
    <location>
        <begin position="64"/>
        <end position="85"/>
    </location>
</feature>
<proteinExistence type="predicted"/>
<evidence type="ECO:0000256" key="3">
    <source>
        <dbReference type="ARBA" id="ARBA00022989"/>
    </source>
</evidence>
<feature type="transmembrane region" description="Helical" evidence="5">
    <location>
        <begin position="97"/>
        <end position="118"/>
    </location>
</feature>
<gene>
    <name evidence="7" type="ORF">FIL70_13300</name>
</gene>
<name>A0A5B8CES5_SPHSA</name>
<reference evidence="7 8" key="1">
    <citation type="submission" date="2019-06" db="EMBL/GenBank/DDBJ databases">
        <title>Genome organization and adaptive potential of archetypical organophosphate degarding Sphingobium fuliginis ATCC 27551.</title>
        <authorList>
            <person name="Sarwar A."/>
            <person name="Parthasarathy S."/>
            <person name="Singh C."/>
            <person name="Siddavattam D."/>
        </authorList>
    </citation>
    <scope>NUCLEOTIDE SEQUENCE [LARGE SCALE GENOMIC DNA]</scope>
    <source>
        <strain evidence="7 8">ATCC 27551</strain>
    </source>
</reference>
<dbReference type="RefSeq" id="WP_140042499.1">
    <property type="nucleotide sequence ID" value="NZ_CP041016.1"/>
</dbReference>
<keyword evidence="3 5" id="KW-1133">Transmembrane helix</keyword>
<sequence length="159" mass="17500">MCAPSLKMLSLPHRCGWIMPAFIGSGQGQHEPIPIFPILCDRGRPLPRVHNVTLIVTDALGLPLWIIISLSFAIVATAGYIGHSLATFTQRLSWQSFFRYTAAMTANIPIAFGLVWFIRNMLGLPMLIVAPVSSVLMIAINYCLSRWAIVCSGHRRAAP</sequence>
<evidence type="ECO:0000259" key="6">
    <source>
        <dbReference type="Pfam" id="PF04138"/>
    </source>
</evidence>
<dbReference type="KEGG" id="sufl:FIL70_13300"/>
<evidence type="ECO:0000313" key="7">
    <source>
        <dbReference type="EMBL" id="QDC38058.1"/>
    </source>
</evidence>
<protein>
    <submittedName>
        <fullName evidence="7">GtrA family protein</fullName>
    </submittedName>
</protein>
<dbReference type="GO" id="GO:0016020">
    <property type="term" value="C:membrane"/>
    <property type="evidence" value="ECO:0007669"/>
    <property type="project" value="UniProtKB-SubCell"/>
</dbReference>
<dbReference type="EMBL" id="CP041016">
    <property type="protein sequence ID" value="QDC38058.1"/>
    <property type="molecule type" value="Genomic_DNA"/>
</dbReference>
<evidence type="ECO:0000256" key="2">
    <source>
        <dbReference type="ARBA" id="ARBA00022692"/>
    </source>
</evidence>
<dbReference type="GO" id="GO:0000271">
    <property type="term" value="P:polysaccharide biosynthetic process"/>
    <property type="evidence" value="ECO:0007669"/>
    <property type="project" value="InterPro"/>
</dbReference>
<evidence type="ECO:0000256" key="1">
    <source>
        <dbReference type="ARBA" id="ARBA00004141"/>
    </source>
</evidence>
<dbReference type="Pfam" id="PF04138">
    <property type="entry name" value="GtrA_DPMS_TM"/>
    <property type="match status" value="1"/>
</dbReference>
<feature type="transmembrane region" description="Helical" evidence="5">
    <location>
        <begin position="124"/>
        <end position="144"/>
    </location>
</feature>
<dbReference type="InterPro" id="IPR007267">
    <property type="entry name" value="GtrA_DPMS_TM"/>
</dbReference>
<feature type="domain" description="GtrA/DPMS transmembrane" evidence="6">
    <location>
        <begin position="52"/>
        <end position="149"/>
    </location>
</feature>
<evidence type="ECO:0000313" key="8">
    <source>
        <dbReference type="Proteomes" id="UP000311469"/>
    </source>
</evidence>
<accession>A0A5B8CES5</accession>
<dbReference type="Proteomes" id="UP000311469">
    <property type="component" value="Chromosome cSF1"/>
</dbReference>
<evidence type="ECO:0000256" key="5">
    <source>
        <dbReference type="SAM" id="Phobius"/>
    </source>
</evidence>
<keyword evidence="4 5" id="KW-0472">Membrane</keyword>
<keyword evidence="2 5" id="KW-0812">Transmembrane</keyword>
<dbReference type="AlphaFoldDB" id="A0A5B8CES5"/>
<organism evidence="7 8">
    <name type="scientific">Sphingobium fuliginis ATCC 27551</name>
    <dbReference type="NCBI Taxonomy" id="1208342"/>
    <lineage>
        <taxon>Bacteria</taxon>
        <taxon>Pseudomonadati</taxon>
        <taxon>Pseudomonadota</taxon>
        <taxon>Alphaproteobacteria</taxon>
        <taxon>Sphingomonadales</taxon>
        <taxon>Sphingomonadaceae</taxon>
        <taxon>Sphingobium</taxon>
    </lineage>
</organism>